<accession>A0A8X9A9C9</accession>
<reference evidence="1" key="2">
    <citation type="submission" date="2020-08" db="EMBL/GenBank/DDBJ databases">
        <title>Plant Genome Project.</title>
        <authorList>
            <person name="Zhang R.-G."/>
        </authorList>
    </citation>
    <scope>NUCLEOTIDE SEQUENCE</scope>
    <source>
        <strain evidence="1">Huo1</strain>
        <tissue evidence="1">Leaf</tissue>
    </source>
</reference>
<evidence type="ECO:0000313" key="1">
    <source>
        <dbReference type="EMBL" id="KAG6433138.1"/>
    </source>
</evidence>
<proteinExistence type="predicted"/>
<evidence type="ECO:0000313" key="2">
    <source>
        <dbReference type="Proteomes" id="UP000298416"/>
    </source>
</evidence>
<dbReference type="AlphaFoldDB" id="A0A8X9A9C9"/>
<dbReference type="PANTHER" id="PTHR36708:SF1">
    <property type="entry name" value="SUCCINATE DEHYDROGENASE SUBUNIT 6, MITOCHONDRIAL"/>
    <property type="match status" value="1"/>
</dbReference>
<dbReference type="EMBL" id="PNBA02000002">
    <property type="protein sequence ID" value="KAG6433138.1"/>
    <property type="molecule type" value="Genomic_DNA"/>
</dbReference>
<reference evidence="1" key="1">
    <citation type="submission" date="2018-01" db="EMBL/GenBank/DDBJ databases">
        <authorList>
            <person name="Mao J.F."/>
        </authorList>
    </citation>
    <scope>NUCLEOTIDE SEQUENCE</scope>
    <source>
        <strain evidence="1">Huo1</strain>
        <tissue evidence="1">Leaf</tissue>
    </source>
</reference>
<dbReference type="InterPro" id="IPR034574">
    <property type="entry name" value="SDH6"/>
</dbReference>
<dbReference type="PANTHER" id="PTHR36708">
    <property type="entry name" value="SUCCINATE DEHYDROGENASE SUBUNIT 6, MITOCHONDRIAL"/>
    <property type="match status" value="1"/>
</dbReference>
<dbReference type="Proteomes" id="UP000298416">
    <property type="component" value="Unassembled WGS sequence"/>
</dbReference>
<dbReference type="GO" id="GO:0045273">
    <property type="term" value="C:respiratory chain complex II (succinate dehydrogenase)"/>
    <property type="evidence" value="ECO:0007669"/>
    <property type="project" value="InterPro"/>
</dbReference>
<keyword evidence="2" id="KW-1185">Reference proteome</keyword>
<sequence length="148" mass="16252">MKMSEIEESGRSLWHSVKKSFHLDDYSKILNPDRPLSHRSSAAVQQFITSDPVHGPALKAAEEAANFAYVGAAVGAITTGGNAWRWSKSPHGLDIGKMEAICTVLSFAFGAVVGFTLGAEAANHWYQLYRLDTVGAQVKFNEWLQKRT</sequence>
<gene>
    <name evidence="1" type="ORF">SASPL_104746</name>
</gene>
<protein>
    <submittedName>
        <fullName evidence="1">Uncharacterized protein</fullName>
    </submittedName>
</protein>
<name>A0A8X9A9C9_SALSN</name>
<organism evidence="1">
    <name type="scientific">Salvia splendens</name>
    <name type="common">Scarlet sage</name>
    <dbReference type="NCBI Taxonomy" id="180675"/>
    <lineage>
        <taxon>Eukaryota</taxon>
        <taxon>Viridiplantae</taxon>
        <taxon>Streptophyta</taxon>
        <taxon>Embryophyta</taxon>
        <taxon>Tracheophyta</taxon>
        <taxon>Spermatophyta</taxon>
        <taxon>Magnoliopsida</taxon>
        <taxon>eudicotyledons</taxon>
        <taxon>Gunneridae</taxon>
        <taxon>Pentapetalae</taxon>
        <taxon>asterids</taxon>
        <taxon>lamiids</taxon>
        <taxon>Lamiales</taxon>
        <taxon>Lamiaceae</taxon>
        <taxon>Nepetoideae</taxon>
        <taxon>Mentheae</taxon>
        <taxon>Salviinae</taxon>
        <taxon>Salvia</taxon>
        <taxon>Salvia subgen. Calosphace</taxon>
        <taxon>core Calosphace</taxon>
    </lineage>
</organism>
<comment type="caution">
    <text evidence="1">The sequence shown here is derived from an EMBL/GenBank/DDBJ whole genome shotgun (WGS) entry which is preliminary data.</text>
</comment>